<dbReference type="Proteomes" id="UP000034727">
    <property type="component" value="Unassembled WGS sequence"/>
</dbReference>
<proteinExistence type="predicted"/>
<reference evidence="1 2" key="1">
    <citation type="journal article" date="2015" name="Nature">
        <title>rRNA introns, odd ribosomes, and small enigmatic genomes across a large radiation of phyla.</title>
        <authorList>
            <person name="Brown C.T."/>
            <person name="Hug L.A."/>
            <person name="Thomas B.C."/>
            <person name="Sharon I."/>
            <person name="Castelle C.J."/>
            <person name="Singh A."/>
            <person name="Wilkins M.J."/>
            <person name="Williams K.H."/>
            <person name="Banfield J.F."/>
        </authorList>
    </citation>
    <scope>NUCLEOTIDE SEQUENCE [LARGE SCALE GENOMIC DNA]</scope>
</reference>
<accession>A0A0G1N487</accession>
<protein>
    <submittedName>
        <fullName evidence="1">Uncharacterized protein</fullName>
    </submittedName>
</protein>
<dbReference type="AlphaFoldDB" id="A0A0G1N487"/>
<evidence type="ECO:0000313" key="2">
    <source>
        <dbReference type="Proteomes" id="UP000034727"/>
    </source>
</evidence>
<evidence type="ECO:0000313" key="1">
    <source>
        <dbReference type="EMBL" id="KKU15097.1"/>
    </source>
</evidence>
<organism evidence="1 2">
    <name type="scientific">Candidatus Jorgensenbacteria bacterium GW2011_GWA2_45_9</name>
    <dbReference type="NCBI Taxonomy" id="1618663"/>
    <lineage>
        <taxon>Bacteria</taxon>
        <taxon>Candidatus Joergenseniibacteriota</taxon>
    </lineage>
</organism>
<dbReference type="EMBL" id="LCLJ01000012">
    <property type="protein sequence ID" value="KKU15097.1"/>
    <property type="molecule type" value="Genomic_DNA"/>
</dbReference>
<gene>
    <name evidence="1" type="ORF">UX22_C0012G0016</name>
</gene>
<comment type="caution">
    <text evidence="1">The sequence shown here is derived from an EMBL/GenBank/DDBJ whole genome shotgun (WGS) entry which is preliminary data.</text>
</comment>
<sequence>MSKLQAKLHEYMKNKSIFIFIVLFSFVHFVPAVVAVQVNGTNVPLPEPAENFLEALKNVDIKEVGENIPDYDTGQSIMREKFVSSGLNDVWEELREWFLDSLAPKLSWLFWVAKNFIARVIRLIGELFVGDLGELM</sequence>
<name>A0A0G1N487_9BACT</name>